<proteinExistence type="predicted"/>
<evidence type="ECO:0000313" key="1">
    <source>
        <dbReference type="EMBL" id="JAI01157.1"/>
    </source>
</evidence>
<dbReference type="EMBL" id="GBXM01007421">
    <property type="protein sequence ID" value="JAI01157.1"/>
    <property type="molecule type" value="Transcribed_RNA"/>
</dbReference>
<sequence>MLLHSSFKTSNKKQETFLLTTKQVVRAIFDMQYIVQIVFAMHDIYTGTTHDLS</sequence>
<organism evidence="1">
    <name type="scientific">Anguilla anguilla</name>
    <name type="common">European freshwater eel</name>
    <name type="synonym">Muraena anguilla</name>
    <dbReference type="NCBI Taxonomy" id="7936"/>
    <lineage>
        <taxon>Eukaryota</taxon>
        <taxon>Metazoa</taxon>
        <taxon>Chordata</taxon>
        <taxon>Craniata</taxon>
        <taxon>Vertebrata</taxon>
        <taxon>Euteleostomi</taxon>
        <taxon>Actinopterygii</taxon>
        <taxon>Neopterygii</taxon>
        <taxon>Teleostei</taxon>
        <taxon>Anguilliformes</taxon>
        <taxon>Anguillidae</taxon>
        <taxon>Anguilla</taxon>
    </lineage>
</organism>
<protein>
    <submittedName>
        <fullName evidence="1">Uncharacterized protein</fullName>
    </submittedName>
</protein>
<accession>A0A0E9XFB4</accession>
<name>A0A0E9XFB4_ANGAN</name>
<dbReference type="AlphaFoldDB" id="A0A0E9XFB4"/>
<reference evidence="1" key="1">
    <citation type="submission" date="2014-11" db="EMBL/GenBank/DDBJ databases">
        <authorList>
            <person name="Amaro Gonzalez C."/>
        </authorList>
    </citation>
    <scope>NUCLEOTIDE SEQUENCE</scope>
</reference>
<reference evidence="1" key="2">
    <citation type="journal article" date="2015" name="Fish Shellfish Immunol.">
        <title>Early steps in the European eel (Anguilla anguilla)-Vibrio vulnificus interaction in the gills: Role of the RtxA13 toxin.</title>
        <authorList>
            <person name="Callol A."/>
            <person name="Pajuelo D."/>
            <person name="Ebbesson L."/>
            <person name="Teles M."/>
            <person name="MacKenzie S."/>
            <person name="Amaro C."/>
        </authorList>
    </citation>
    <scope>NUCLEOTIDE SEQUENCE</scope>
</reference>